<dbReference type="InterPro" id="IPR037171">
    <property type="entry name" value="NagB/RpiA_transferase-like"/>
</dbReference>
<comment type="catalytic activity">
    <reaction evidence="5">
        <text>(6S)-5-formyl-5,6,7,8-tetrahydrofolate + ATP = (6R)-5,10-methenyltetrahydrofolate + ADP + phosphate</text>
        <dbReference type="Rhea" id="RHEA:10488"/>
        <dbReference type="ChEBI" id="CHEBI:30616"/>
        <dbReference type="ChEBI" id="CHEBI:43474"/>
        <dbReference type="ChEBI" id="CHEBI:57455"/>
        <dbReference type="ChEBI" id="CHEBI:57457"/>
        <dbReference type="ChEBI" id="CHEBI:456216"/>
        <dbReference type="EC" id="6.3.3.2"/>
    </reaction>
</comment>
<dbReference type="Gene3D" id="3.40.50.10420">
    <property type="entry name" value="NagB/RpiA/CoA transferase-like"/>
    <property type="match status" value="1"/>
</dbReference>
<evidence type="ECO:0000256" key="2">
    <source>
        <dbReference type="ARBA" id="ARBA00022741"/>
    </source>
</evidence>
<dbReference type="PANTHER" id="PTHR23407">
    <property type="entry name" value="ATPASE INHIBITOR/5-FORMYLTETRAHYDROFOLATE CYCLO-LIGASE"/>
    <property type="match status" value="1"/>
</dbReference>
<feature type="binding site" evidence="4">
    <location>
        <begin position="134"/>
        <end position="142"/>
    </location>
    <ligand>
        <name>ATP</name>
        <dbReference type="ChEBI" id="CHEBI:30616"/>
    </ligand>
</feature>
<dbReference type="EC" id="6.3.3.2" evidence="5"/>
<keyword evidence="5" id="KW-0479">Metal-binding</keyword>
<dbReference type="EMBL" id="CP029479">
    <property type="protein sequence ID" value="AWM78842.1"/>
    <property type="molecule type" value="Genomic_DNA"/>
</dbReference>
<protein>
    <recommendedName>
        <fullName evidence="5">5-formyltetrahydrofolate cyclo-ligase</fullName>
        <ecNumber evidence="5">6.3.3.2</ecNumber>
    </recommendedName>
</protein>
<dbReference type="Proteomes" id="UP000247763">
    <property type="component" value="Chromosome"/>
</dbReference>
<dbReference type="GO" id="GO:0009396">
    <property type="term" value="P:folic acid-containing compound biosynthetic process"/>
    <property type="evidence" value="ECO:0007669"/>
    <property type="project" value="TreeGrafter"/>
</dbReference>
<dbReference type="InterPro" id="IPR024185">
    <property type="entry name" value="FTHF_cligase-like_sf"/>
</dbReference>
<dbReference type="Pfam" id="PF01812">
    <property type="entry name" value="5-FTHF_cyc-lig"/>
    <property type="match status" value="1"/>
</dbReference>
<evidence type="ECO:0000256" key="3">
    <source>
        <dbReference type="ARBA" id="ARBA00022840"/>
    </source>
</evidence>
<keyword evidence="6" id="KW-0436">Ligase</keyword>
<keyword evidence="2 4" id="KW-0547">Nucleotide-binding</keyword>
<evidence type="ECO:0000256" key="5">
    <source>
        <dbReference type="RuleBase" id="RU361279"/>
    </source>
</evidence>
<dbReference type="RefSeq" id="WP_110451408.1">
    <property type="nucleotide sequence ID" value="NZ_CP029479.1"/>
</dbReference>
<dbReference type="NCBIfam" id="TIGR02727">
    <property type="entry name" value="MTHFS_bact"/>
    <property type="match status" value="1"/>
</dbReference>
<dbReference type="OrthoDB" id="9801938at2"/>
<comment type="cofactor">
    <cofactor evidence="5">
        <name>Mg(2+)</name>
        <dbReference type="ChEBI" id="CHEBI:18420"/>
    </cofactor>
</comment>
<evidence type="ECO:0000256" key="4">
    <source>
        <dbReference type="PIRSR" id="PIRSR006806-1"/>
    </source>
</evidence>
<proteinExistence type="inferred from homology"/>
<name>A0A2Z3HUB5_9CAUL</name>
<dbReference type="PANTHER" id="PTHR23407:SF1">
    <property type="entry name" value="5-FORMYLTETRAHYDROFOLATE CYCLO-LIGASE"/>
    <property type="match status" value="1"/>
</dbReference>
<gene>
    <name evidence="6" type="ORF">HYN04_11400</name>
</gene>
<evidence type="ECO:0000313" key="7">
    <source>
        <dbReference type="Proteomes" id="UP000247763"/>
    </source>
</evidence>
<comment type="similarity">
    <text evidence="1 5">Belongs to the 5-formyltetrahydrofolate cyclo-ligase family.</text>
</comment>
<dbReference type="KEGG" id="phb:HYN04_11400"/>
<dbReference type="InterPro" id="IPR002698">
    <property type="entry name" value="FTHF_cligase"/>
</dbReference>
<accession>A0A2Z3HUB5</accession>
<evidence type="ECO:0000256" key="1">
    <source>
        <dbReference type="ARBA" id="ARBA00010638"/>
    </source>
</evidence>
<reference evidence="7" key="1">
    <citation type="submission" date="2018-05" db="EMBL/GenBank/DDBJ databases">
        <title>Genome sequencing of Phenylobacterium sp. HYN0004.</title>
        <authorList>
            <person name="Yi H."/>
            <person name="Baek C."/>
        </authorList>
    </citation>
    <scope>NUCLEOTIDE SEQUENCE [LARGE SCALE GENOMIC DNA]</scope>
    <source>
        <strain evidence="7">HYN0004</strain>
    </source>
</reference>
<dbReference type="AlphaFoldDB" id="A0A2Z3HUB5"/>
<dbReference type="GO" id="GO:0046872">
    <property type="term" value="F:metal ion binding"/>
    <property type="evidence" value="ECO:0007669"/>
    <property type="project" value="UniProtKB-KW"/>
</dbReference>
<organism evidence="6 7">
    <name type="scientific">Phenylobacterium parvum</name>
    <dbReference type="NCBI Taxonomy" id="2201350"/>
    <lineage>
        <taxon>Bacteria</taxon>
        <taxon>Pseudomonadati</taxon>
        <taxon>Pseudomonadota</taxon>
        <taxon>Alphaproteobacteria</taxon>
        <taxon>Caulobacterales</taxon>
        <taxon>Caulobacteraceae</taxon>
        <taxon>Phenylobacterium</taxon>
    </lineage>
</organism>
<sequence>MPSSDPDPDSRHDLRRRLRRRRRALAIAAPDAGEAAARHLPPDALPRVRTFAAYLPAGGEIDPGPLSVRLLALGAERLLPRALEDGSLKFLDAPLDAPLAPDAVGVPAPLPDSPERRPDLVITPLVGFDRFGGRLGQGGGHYDRALERLRRTGPVFVLGLAFAGQEVDRLALEPHDQTLDAVLTEAGYRSLPQA</sequence>
<evidence type="ECO:0000313" key="6">
    <source>
        <dbReference type="EMBL" id="AWM78842.1"/>
    </source>
</evidence>
<feature type="binding site" evidence="4">
    <location>
        <position position="60"/>
    </location>
    <ligand>
        <name>substrate</name>
    </ligand>
</feature>
<dbReference type="GO" id="GO:0035999">
    <property type="term" value="P:tetrahydrofolate interconversion"/>
    <property type="evidence" value="ECO:0007669"/>
    <property type="project" value="TreeGrafter"/>
</dbReference>
<keyword evidence="3 4" id="KW-0067">ATP-binding</keyword>
<dbReference type="SUPFAM" id="SSF100950">
    <property type="entry name" value="NagB/RpiA/CoA transferase-like"/>
    <property type="match status" value="1"/>
</dbReference>
<keyword evidence="7" id="KW-1185">Reference proteome</keyword>
<dbReference type="GO" id="GO:0030272">
    <property type="term" value="F:5-formyltetrahydrofolate cyclo-ligase activity"/>
    <property type="evidence" value="ECO:0007669"/>
    <property type="project" value="UniProtKB-EC"/>
</dbReference>
<feature type="binding site" evidence="4">
    <location>
        <position position="55"/>
    </location>
    <ligand>
        <name>substrate</name>
    </ligand>
</feature>
<dbReference type="GO" id="GO:0005524">
    <property type="term" value="F:ATP binding"/>
    <property type="evidence" value="ECO:0007669"/>
    <property type="project" value="UniProtKB-KW"/>
</dbReference>
<dbReference type="PIRSF" id="PIRSF006806">
    <property type="entry name" value="FTHF_cligase"/>
    <property type="match status" value="1"/>
</dbReference>
<keyword evidence="5" id="KW-0460">Magnesium</keyword>